<dbReference type="InterPro" id="IPR018448">
    <property type="entry name" value="TatB"/>
</dbReference>
<comment type="function">
    <text evidence="9">Part of the twin-arginine translocation (Tat) system that transports large folded proteins containing a characteristic twin-arginine motif in their signal peptide across membranes. Together with TatC, TatB is part of a receptor directly interacting with Tat signal peptides. TatB may form an oligomeric binding site that transiently accommodates folded Tat precursor proteins before their translocation.</text>
</comment>
<keyword evidence="5 9" id="KW-0653">Protein transport</keyword>
<keyword evidence="6 9" id="KW-1133">Transmembrane helix</keyword>
<sequence length="178" mass="18710">MFDIAWSELMVIAVIALVVIGPKDLPKAIYTLGKWVKKARVVARDFQGHIDDMMREAELDELRKEALKVRDTNLQKMVENTIDPKGELKGAFDVGANLGADGYHGSPPEDGPTPTIASPVPPVGSPQVTAAQPQPATEPPVTAPLPPAPPAEFVPAPAQPPVPASADTAAAATTNKQA</sequence>
<dbReference type="PRINTS" id="PR01506">
    <property type="entry name" value="TATBPROTEIN"/>
</dbReference>
<dbReference type="GO" id="GO:0008320">
    <property type="term" value="F:protein transmembrane transporter activity"/>
    <property type="evidence" value="ECO:0007669"/>
    <property type="project" value="UniProtKB-UniRule"/>
</dbReference>
<evidence type="ECO:0000256" key="8">
    <source>
        <dbReference type="ARBA" id="ARBA00023136"/>
    </source>
</evidence>
<evidence type="ECO:0000256" key="9">
    <source>
        <dbReference type="HAMAP-Rule" id="MF_00237"/>
    </source>
</evidence>
<evidence type="ECO:0000256" key="4">
    <source>
        <dbReference type="ARBA" id="ARBA00022692"/>
    </source>
</evidence>
<dbReference type="GO" id="GO:0043953">
    <property type="term" value="P:protein transport by the Tat complex"/>
    <property type="evidence" value="ECO:0007669"/>
    <property type="project" value="UniProtKB-UniRule"/>
</dbReference>
<dbReference type="HAMAP" id="MF_00237">
    <property type="entry name" value="TatB"/>
    <property type="match status" value="1"/>
</dbReference>
<proteinExistence type="inferred from homology"/>
<dbReference type="Gene3D" id="1.20.5.3310">
    <property type="match status" value="1"/>
</dbReference>
<dbReference type="RefSeq" id="WP_149164874.1">
    <property type="nucleotide sequence ID" value="NZ_QOKV01000005.1"/>
</dbReference>
<feature type="region of interest" description="Disordered" evidence="10">
    <location>
        <begin position="99"/>
        <end position="178"/>
    </location>
</feature>
<comment type="subcellular location">
    <subcellularLocation>
        <location evidence="9">Cell membrane</location>
        <topology evidence="9">Single-pass membrane protein</topology>
    </subcellularLocation>
    <subcellularLocation>
        <location evidence="1">Membrane</location>
        <topology evidence="1">Single-pass membrane protein</topology>
    </subcellularLocation>
</comment>
<evidence type="ECO:0000256" key="7">
    <source>
        <dbReference type="ARBA" id="ARBA00023010"/>
    </source>
</evidence>
<keyword evidence="4 9" id="KW-0812">Transmembrane</keyword>
<dbReference type="NCBIfam" id="TIGR01410">
    <property type="entry name" value="tatB"/>
    <property type="match status" value="1"/>
</dbReference>
<dbReference type="GO" id="GO:0033281">
    <property type="term" value="C:TAT protein transport complex"/>
    <property type="evidence" value="ECO:0007669"/>
    <property type="project" value="UniProtKB-UniRule"/>
</dbReference>
<dbReference type="EMBL" id="QOKV01000005">
    <property type="protein sequence ID" value="KAA0686304.1"/>
    <property type="molecule type" value="Genomic_DNA"/>
</dbReference>
<comment type="similarity">
    <text evidence="9">Belongs to the TatB family.</text>
</comment>
<keyword evidence="2 9" id="KW-0813">Transport</keyword>
<evidence type="ECO:0000313" key="13">
    <source>
        <dbReference type="Proteomes" id="UP000476837"/>
    </source>
</evidence>
<feature type="transmembrane region" description="Helical" evidence="11">
    <location>
        <begin position="6"/>
        <end position="25"/>
    </location>
</feature>
<feature type="compositionally biased region" description="Low complexity" evidence="10">
    <location>
        <begin position="164"/>
        <end position="178"/>
    </location>
</feature>
<comment type="caution">
    <text evidence="12">The sequence shown here is derived from an EMBL/GenBank/DDBJ whole genome shotgun (WGS) entry which is preliminary data.</text>
</comment>
<evidence type="ECO:0000256" key="2">
    <source>
        <dbReference type="ARBA" id="ARBA00022448"/>
    </source>
</evidence>
<reference evidence="12 13" key="1">
    <citation type="submission" date="2018-07" db="EMBL/GenBank/DDBJ databases">
        <title>Genome sequence of Roseomonas fauriae ATCC 49958.</title>
        <authorList>
            <person name="Sant'Anna F.H."/>
            <person name="Baldani J.I."/>
            <person name="Zilli J.E."/>
            <person name="Reis V.M."/>
            <person name="Hartmann A."/>
            <person name="Cruz L."/>
            <person name="de Souza E.M."/>
            <person name="de Oliveira Pedrosa F."/>
            <person name="Passaglia L.M.P."/>
        </authorList>
    </citation>
    <scope>NUCLEOTIDE SEQUENCE [LARGE SCALE GENOMIC DNA]</scope>
    <source>
        <strain evidence="12 13">ATCC 49958</strain>
    </source>
</reference>
<evidence type="ECO:0000256" key="11">
    <source>
        <dbReference type="SAM" id="Phobius"/>
    </source>
</evidence>
<comment type="subunit">
    <text evidence="9">The Tat system comprises two distinct complexes: a TatABC complex, containing multiple copies of TatA, TatB and TatC subunits, and a separate TatA complex, containing only TatA subunits. Substrates initially bind to the TatABC complex, which probably triggers association of the separate TatA complex to form the active translocon.</text>
</comment>
<evidence type="ECO:0000256" key="6">
    <source>
        <dbReference type="ARBA" id="ARBA00022989"/>
    </source>
</evidence>
<dbReference type="Proteomes" id="UP000476837">
    <property type="component" value="Unassembled WGS sequence"/>
</dbReference>
<evidence type="ECO:0000256" key="3">
    <source>
        <dbReference type="ARBA" id="ARBA00022475"/>
    </source>
</evidence>
<evidence type="ECO:0000256" key="1">
    <source>
        <dbReference type="ARBA" id="ARBA00004167"/>
    </source>
</evidence>
<gene>
    <name evidence="9 12" type="primary">tatB</name>
    <name evidence="12" type="ORF">DS837_11475</name>
</gene>
<evidence type="ECO:0000313" key="12">
    <source>
        <dbReference type="EMBL" id="KAA0686304.1"/>
    </source>
</evidence>
<dbReference type="AlphaFoldDB" id="A0A6L3B1W4"/>
<evidence type="ECO:0000256" key="5">
    <source>
        <dbReference type="ARBA" id="ARBA00022927"/>
    </source>
</evidence>
<keyword evidence="7 9" id="KW-0811">Translocation</keyword>
<feature type="compositionally biased region" description="Pro residues" evidence="10">
    <location>
        <begin position="136"/>
        <end position="163"/>
    </location>
</feature>
<keyword evidence="8 9" id="KW-0472">Membrane</keyword>
<dbReference type="InterPro" id="IPR003369">
    <property type="entry name" value="TatA/B/E"/>
</dbReference>
<feature type="compositionally biased region" description="Low complexity" evidence="10">
    <location>
        <begin position="126"/>
        <end position="135"/>
    </location>
</feature>
<keyword evidence="3 9" id="KW-1003">Cell membrane</keyword>
<accession>A0A6L3B1W4</accession>
<organism evidence="12 13">
    <name type="scientific">Azospirillum brasilense</name>
    <dbReference type="NCBI Taxonomy" id="192"/>
    <lineage>
        <taxon>Bacteria</taxon>
        <taxon>Pseudomonadati</taxon>
        <taxon>Pseudomonadota</taxon>
        <taxon>Alphaproteobacteria</taxon>
        <taxon>Rhodospirillales</taxon>
        <taxon>Azospirillaceae</taxon>
        <taxon>Azospirillum</taxon>
    </lineage>
</organism>
<dbReference type="PANTHER" id="PTHR33162">
    <property type="entry name" value="SEC-INDEPENDENT PROTEIN TRANSLOCASE PROTEIN TATA, CHLOROPLASTIC"/>
    <property type="match status" value="1"/>
</dbReference>
<dbReference type="PANTHER" id="PTHR33162:SF1">
    <property type="entry name" value="SEC-INDEPENDENT PROTEIN TRANSLOCASE PROTEIN TATA, CHLOROPLASTIC"/>
    <property type="match status" value="1"/>
</dbReference>
<name>A0A6L3B1W4_AZOBR</name>
<protein>
    <recommendedName>
        <fullName evidence="9">Sec-independent protein translocase protein TatB</fullName>
    </recommendedName>
</protein>
<evidence type="ECO:0000256" key="10">
    <source>
        <dbReference type="SAM" id="MobiDB-lite"/>
    </source>
</evidence>
<dbReference type="Pfam" id="PF02416">
    <property type="entry name" value="TatA_B_E"/>
    <property type="match status" value="1"/>
</dbReference>